<keyword evidence="10" id="KW-1185">Reference proteome</keyword>
<dbReference type="InterPro" id="IPR003593">
    <property type="entry name" value="AAA+_ATPase"/>
</dbReference>
<evidence type="ECO:0000256" key="2">
    <source>
        <dbReference type="ARBA" id="ARBA00022475"/>
    </source>
</evidence>
<evidence type="ECO:0000313" key="9">
    <source>
        <dbReference type="EMBL" id="MFD2692431.1"/>
    </source>
</evidence>
<keyword evidence="3" id="KW-0547">Nucleotide-binding</keyword>
<keyword evidence="1" id="KW-0813">Transport</keyword>
<protein>
    <submittedName>
        <fullName evidence="9">Phosphonate ABC transporter ATP-binding protein</fullName>
    </submittedName>
</protein>
<dbReference type="Pfam" id="PF00005">
    <property type="entry name" value="ABC_tran"/>
    <property type="match status" value="1"/>
</dbReference>
<dbReference type="InterPro" id="IPR017871">
    <property type="entry name" value="ABC_transporter-like_CS"/>
</dbReference>
<dbReference type="PANTHER" id="PTHR43166">
    <property type="entry name" value="AMINO ACID IMPORT ATP-BINDING PROTEIN"/>
    <property type="match status" value="1"/>
</dbReference>
<evidence type="ECO:0000259" key="8">
    <source>
        <dbReference type="PROSITE" id="PS50893"/>
    </source>
</evidence>
<proteinExistence type="predicted"/>
<organism evidence="9 10">
    <name type="scientific">Sporolactobacillus shoreicorticis</name>
    <dbReference type="NCBI Taxonomy" id="1923877"/>
    <lineage>
        <taxon>Bacteria</taxon>
        <taxon>Bacillati</taxon>
        <taxon>Bacillota</taxon>
        <taxon>Bacilli</taxon>
        <taxon>Bacillales</taxon>
        <taxon>Sporolactobacillaceae</taxon>
        <taxon>Sporolactobacillus</taxon>
    </lineage>
</organism>
<dbReference type="Gene3D" id="3.40.50.300">
    <property type="entry name" value="P-loop containing nucleotide triphosphate hydrolases"/>
    <property type="match status" value="1"/>
</dbReference>
<dbReference type="SUPFAM" id="SSF52540">
    <property type="entry name" value="P-loop containing nucleoside triphosphate hydrolases"/>
    <property type="match status" value="1"/>
</dbReference>
<sequence>MTDRAIIEFQNVSKTYSSGTQALKNISFRAQEGEAIILLGHNGSGKSTLLRTLTQFEPVTNGTVIFQETNMQMLNKKQLRALRRKIGFVFQNFHLVENLSVFQNVLFGALGRLPLIFPSFAPLAAQSERMKAMACLDRVGLSHLAARRAGQLSGGQQQKVAIARMLMQDPEIVLADEPVASLDPKAGIEIMQLLLEIVREKKLTMICTLHQLDLAINYAERLIALRDGEIIMDRRNKDLNSAQLNWIYENAKIQTAKRGAQA</sequence>
<keyword evidence="6" id="KW-1278">Translocase</keyword>
<name>A0ABW5RYL7_9BACL</name>
<dbReference type="PANTHER" id="PTHR43166:SF6">
    <property type="entry name" value="PHOSPHONATES IMPORT ATP-BINDING PROTEIN PHNC"/>
    <property type="match status" value="1"/>
</dbReference>
<keyword evidence="2" id="KW-1003">Cell membrane</keyword>
<dbReference type="CDD" id="cd03256">
    <property type="entry name" value="ABC_PhnC_transporter"/>
    <property type="match status" value="1"/>
</dbReference>
<dbReference type="Proteomes" id="UP001597399">
    <property type="component" value="Unassembled WGS sequence"/>
</dbReference>
<reference evidence="10" key="1">
    <citation type="journal article" date="2019" name="Int. J. Syst. Evol. Microbiol.">
        <title>The Global Catalogue of Microorganisms (GCM) 10K type strain sequencing project: providing services to taxonomists for standard genome sequencing and annotation.</title>
        <authorList>
            <consortium name="The Broad Institute Genomics Platform"/>
            <consortium name="The Broad Institute Genome Sequencing Center for Infectious Disease"/>
            <person name="Wu L."/>
            <person name="Ma J."/>
        </authorList>
    </citation>
    <scope>NUCLEOTIDE SEQUENCE [LARGE SCALE GENOMIC DNA]</scope>
    <source>
        <strain evidence="10">TISTR 2466</strain>
    </source>
</reference>
<dbReference type="InterPro" id="IPR003439">
    <property type="entry name" value="ABC_transporter-like_ATP-bd"/>
</dbReference>
<feature type="domain" description="ABC transporter" evidence="8">
    <location>
        <begin position="7"/>
        <end position="252"/>
    </location>
</feature>
<dbReference type="NCBIfam" id="TIGR02315">
    <property type="entry name" value="ABC_phnC"/>
    <property type="match status" value="1"/>
</dbReference>
<gene>
    <name evidence="9" type="primary">phnC</name>
    <name evidence="9" type="ORF">ACFSUE_02065</name>
</gene>
<dbReference type="InterPro" id="IPR012693">
    <property type="entry name" value="ABC_transpr_PhnC"/>
</dbReference>
<evidence type="ECO:0000256" key="7">
    <source>
        <dbReference type="ARBA" id="ARBA00023136"/>
    </source>
</evidence>
<dbReference type="PROSITE" id="PS00211">
    <property type="entry name" value="ABC_TRANSPORTER_1"/>
    <property type="match status" value="1"/>
</dbReference>
<evidence type="ECO:0000256" key="4">
    <source>
        <dbReference type="ARBA" id="ARBA00022840"/>
    </source>
</evidence>
<dbReference type="PROSITE" id="PS50893">
    <property type="entry name" value="ABC_TRANSPORTER_2"/>
    <property type="match status" value="1"/>
</dbReference>
<keyword evidence="5" id="KW-0918">Phosphonate transport</keyword>
<dbReference type="RefSeq" id="WP_253059494.1">
    <property type="nucleotide sequence ID" value="NZ_JAMXWM010000004.1"/>
</dbReference>
<evidence type="ECO:0000256" key="5">
    <source>
        <dbReference type="ARBA" id="ARBA00022885"/>
    </source>
</evidence>
<accession>A0ABW5RYL7</accession>
<keyword evidence="7" id="KW-0472">Membrane</keyword>
<keyword evidence="4 9" id="KW-0067">ATP-binding</keyword>
<comment type="caution">
    <text evidence="9">The sequence shown here is derived from an EMBL/GenBank/DDBJ whole genome shotgun (WGS) entry which is preliminary data.</text>
</comment>
<evidence type="ECO:0000256" key="1">
    <source>
        <dbReference type="ARBA" id="ARBA00022448"/>
    </source>
</evidence>
<dbReference type="SMART" id="SM00382">
    <property type="entry name" value="AAA"/>
    <property type="match status" value="1"/>
</dbReference>
<evidence type="ECO:0000313" key="10">
    <source>
        <dbReference type="Proteomes" id="UP001597399"/>
    </source>
</evidence>
<dbReference type="InterPro" id="IPR027417">
    <property type="entry name" value="P-loop_NTPase"/>
</dbReference>
<evidence type="ECO:0000256" key="6">
    <source>
        <dbReference type="ARBA" id="ARBA00022967"/>
    </source>
</evidence>
<dbReference type="EMBL" id="JBHUMQ010000003">
    <property type="protein sequence ID" value="MFD2692431.1"/>
    <property type="molecule type" value="Genomic_DNA"/>
</dbReference>
<dbReference type="GO" id="GO:0005524">
    <property type="term" value="F:ATP binding"/>
    <property type="evidence" value="ECO:0007669"/>
    <property type="project" value="UniProtKB-KW"/>
</dbReference>
<dbReference type="InterPro" id="IPR050086">
    <property type="entry name" value="MetN_ABC_transporter-like"/>
</dbReference>
<evidence type="ECO:0000256" key="3">
    <source>
        <dbReference type="ARBA" id="ARBA00022741"/>
    </source>
</evidence>